<organism evidence="2">
    <name type="scientific">Bodo saltans virus</name>
    <dbReference type="NCBI Taxonomy" id="2024608"/>
    <lineage>
        <taxon>Viruses</taxon>
        <taxon>Varidnaviria</taxon>
        <taxon>Bamfordvirae</taxon>
        <taxon>Nucleocytoviricota</taxon>
        <taxon>Megaviricetes</taxon>
        <taxon>Imitervirales</taxon>
        <taxon>Mimiviridae</taxon>
        <taxon>Klosneuvirinae</taxon>
        <taxon>Theiavirus</taxon>
        <taxon>Theiavirus salishense</taxon>
    </lineage>
</organism>
<dbReference type="InterPro" id="IPR000305">
    <property type="entry name" value="GIY-YIG_endonuc"/>
</dbReference>
<sequence>METTEVISIGYVYIIKSNKTEKVYIGSTKHNILKRFRTHEHNYSTGKNGCASREIIKYGDAFCEMLERVEYNDIKTLRNREKEIIQSGKYKCCNIIWLTNEDDDFIIEFKEKKEQELQQKKEIANLIMSYFDENKIYTKTELKDVFLKIKIFDELIEENYKKILGKINIYLKMLNKKIMNKRKKKRYGKSVKSISSYIFTPLHI</sequence>
<gene>
    <name evidence="2" type="ORF">BMW23_1185</name>
</gene>
<keyword evidence="3" id="KW-1185">Reference proteome</keyword>
<evidence type="ECO:0000313" key="2">
    <source>
        <dbReference type="EMBL" id="ATZ81228.1"/>
    </source>
</evidence>
<dbReference type="Gene3D" id="3.40.1440.10">
    <property type="entry name" value="GIY-YIG endonuclease"/>
    <property type="match status" value="1"/>
</dbReference>
<proteinExistence type="predicted"/>
<dbReference type="SUPFAM" id="SSF82771">
    <property type="entry name" value="GIY-YIG endonuclease"/>
    <property type="match status" value="1"/>
</dbReference>
<dbReference type="Pfam" id="PF01541">
    <property type="entry name" value="GIY-YIG"/>
    <property type="match status" value="1"/>
</dbReference>
<evidence type="ECO:0000313" key="3">
    <source>
        <dbReference type="Proteomes" id="UP000240325"/>
    </source>
</evidence>
<dbReference type="Proteomes" id="UP000240325">
    <property type="component" value="Segment"/>
</dbReference>
<dbReference type="InterPro" id="IPR035901">
    <property type="entry name" value="GIY-YIG_endonuc_sf"/>
</dbReference>
<reference evidence="2" key="1">
    <citation type="journal article" date="2017" name="Elife">
        <title>The kinetoplastid-infecting Bodo saltans virus (BsV), a window into the most abundant giant viruses in the sea.</title>
        <authorList>
            <person name="Deeg C.M."/>
            <person name="Chow C.-E.T."/>
            <person name="Suttle C.A."/>
        </authorList>
    </citation>
    <scope>NUCLEOTIDE SEQUENCE</scope>
    <source>
        <strain evidence="2">NG1</strain>
    </source>
</reference>
<protein>
    <submittedName>
        <fullName evidence="2">GIY-YIG nuclease</fullName>
    </submittedName>
</protein>
<accession>A0A2H4UWA1</accession>
<evidence type="ECO:0000259" key="1">
    <source>
        <dbReference type="PROSITE" id="PS50164"/>
    </source>
</evidence>
<feature type="domain" description="GIY-YIG" evidence="1">
    <location>
        <begin position="8"/>
        <end position="101"/>
    </location>
</feature>
<name>A0A2H4UWA1_9VIRU</name>
<dbReference type="PROSITE" id="PS50164">
    <property type="entry name" value="GIY_YIG"/>
    <property type="match status" value="1"/>
</dbReference>
<dbReference type="EMBL" id="MF782455">
    <property type="protein sequence ID" value="ATZ81228.1"/>
    <property type="molecule type" value="Genomic_DNA"/>
</dbReference>